<organism evidence="3">
    <name type="scientific">Digitalis lanata</name>
    <name type="common">Grecian foxglove</name>
    <dbReference type="NCBI Taxonomy" id="49450"/>
    <lineage>
        <taxon>Eukaryota</taxon>
        <taxon>Viridiplantae</taxon>
        <taxon>Streptophyta</taxon>
        <taxon>Embryophyta</taxon>
        <taxon>Tracheophyta</taxon>
        <taxon>Spermatophyta</taxon>
        <taxon>Magnoliopsida</taxon>
        <taxon>eudicotyledons</taxon>
        <taxon>Gunneridae</taxon>
        <taxon>Pentapetalae</taxon>
        <taxon>asterids</taxon>
        <taxon>lamiids</taxon>
        <taxon>Lamiales</taxon>
        <taxon>Plantaginaceae</taxon>
        <taxon>Digitalideae</taxon>
        <taxon>Digitalis</taxon>
    </lineage>
</organism>
<dbReference type="GO" id="GO:0016747">
    <property type="term" value="F:acyltransferase activity, transferring groups other than amino-acyl groups"/>
    <property type="evidence" value="ECO:0007669"/>
    <property type="project" value="UniProtKB-ARBA"/>
</dbReference>
<dbReference type="InterPro" id="IPR023213">
    <property type="entry name" value="CAT-like_dom_sf"/>
</dbReference>
<dbReference type="InterPro" id="IPR051504">
    <property type="entry name" value="Plant_metabolite_acyltrans"/>
</dbReference>
<keyword evidence="2" id="KW-0012">Acyltransferase</keyword>
<protein>
    <submittedName>
        <fullName evidence="3">BAHD-type malonyltransferase 2</fullName>
    </submittedName>
</protein>
<evidence type="ECO:0000256" key="1">
    <source>
        <dbReference type="ARBA" id="ARBA00022679"/>
    </source>
</evidence>
<keyword evidence="1 3" id="KW-0808">Transferase</keyword>
<dbReference type="PANTHER" id="PTHR31625">
    <property type="match status" value="1"/>
</dbReference>
<evidence type="ECO:0000256" key="2">
    <source>
        <dbReference type="ARBA" id="ARBA00023315"/>
    </source>
</evidence>
<accession>A0A8F2DDS6</accession>
<proteinExistence type="evidence at transcript level"/>
<reference evidence="3" key="1">
    <citation type="journal article" date="2021" name="Phytochemistry">
        <title>21-Hydroxypregnane 21-O-malonylation, a crucial step in cardenolide biosynthesis, can be achieved by substrate-promiscuous BAHD-type phenolic glucoside malonyltransferases from Arabidopsis thaliana and homolog proteins from Digitalis lanata.</title>
        <authorList>
            <person name="Tropper M."/>
            <person name="Hohn S."/>
            <person name="Wolf L.S."/>
            <person name="Fritsch J."/>
            <person name="Kastner-Detter N."/>
            <person name="Rieck C."/>
            <person name="Munkert J."/>
            <person name="Meitinger N."/>
            <person name="Lanig H."/>
            <person name="Kreis W."/>
        </authorList>
    </citation>
    <scope>NUCLEOTIDE SEQUENCE</scope>
</reference>
<dbReference type="EMBL" id="MW013542">
    <property type="protein sequence ID" value="QWS71079.1"/>
    <property type="molecule type" value="mRNA"/>
</dbReference>
<evidence type="ECO:0000313" key="3">
    <source>
        <dbReference type="EMBL" id="QWS71079.1"/>
    </source>
</evidence>
<name>A0A8F2DDS6_DIGLA</name>
<dbReference type="Gene3D" id="3.30.559.10">
    <property type="entry name" value="Chloramphenicol acetyltransferase-like domain"/>
    <property type="match status" value="2"/>
</dbReference>
<dbReference type="Pfam" id="PF02458">
    <property type="entry name" value="Transferase"/>
    <property type="match status" value="1"/>
</dbReference>
<sequence>MAETRENPMAATVLEVCEIQPSPDTVAELILPLTHFDINWLYFHPVQRLLFFDFPCSKTHFIETLGPKLKQSLLQTLNHFLPLAGNIVHPVDSGRPFTRFSVGDSVTLTIAECNKDFKHLTGNHPRVSDEFYACVPNLPTAKHSPEAVVFPVLAVQVTLFPEHGLCLGFTNHHAIGDASTIVRFIKAWASVTKFGDNAKLIDEKSLPFYDRTAVADPDGLDSIYWNLMRISRPVESPPIKFPLNKSRATFVLKKDDVQMLKNFVLAQQPEMPHVTAFTVTCALVWVCLVKTETEIVPEEEPEYFCFAADCRGRLDSPLPTAYFGNCLAFVKAEATNGRLRGRDGFLVAVQCLGDAVRKSVYNPNGILDGAEKWPVEFGKLIGKRLFGVAGSPRFDLYDADYGWGRPIKYESASIDGDTSMSLCKSRNFDGGLEIGLSRPKKKLDAFAFIFTEALRKL</sequence>
<dbReference type="AlphaFoldDB" id="A0A8F2DDS6"/>